<gene>
    <name evidence="1" type="primary">CD22</name>
</gene>
<reference evidence="1" key="1">
    <citation type="submission" date="2016-05" db="EMBL/GenBank/DDBJ databases">
        <authorList>
            <person name="Lavstsen T."/>
            <person name="Jespersen J.S."/>
        </authorList>
    </citation>
    <scope>NUCLEOTIDE SEQUENCE</scope>
    <source>
        <tissue evidence="1">Brain</tissue>
    </source>
</reference>
<protein>
    <submittedName>
        <fullName evidence="1">CD22 molecule</fullName>
    </submittedName>
</protein>
<dbReference type="EMBL" id="HAEB01019789">
    <property type="protein sequence ID" value="SBQ66316.1"/>
    <property type="molecule type" value="Transcribed_RNA"/>
</dbReference>
<proteinExistence type="predicted"/>
<reference evidence="1" key="2">
    <citation type="submission" date="2016-06" db="EMBL/GenBank/DDBJ databases">
        <title>The genome of a short-lived fish provides insights into sex chromosome evolution and the genetic control of aging.</title>
        <authorList>
            <person name="Reichwald K."/>
            <person name="Felder M."/>
            <person name="Petzold A."/>
            <person name="Koch P."/>
            <person name="Groth M."/>
            <person name="Platzer M."/>
        </authorList>
    </citation>
    <scope>NUCLEOTIDE SEQUENCE</scope>
    <source>
        <tissue evidence="1">Brain</tissue>
    </source>
</reference>
<accession>A0A1A8G5K4</accession>
<sequence length="55" mass="6324">ILRQSLATRKPPTTPAALRTIFSTLRLNYELRLTLPNGNTLFNKEHVCLIVKLYN</sequence>
<name>A0A1A8G5K4_9TELE</name>
<dbReference type="AlphaFoldDB" id="A0A1A8G5K4"/>
<evidence type="ECO:0000313" key="1">
    <source>
        <dbReference type="EMBL" id="SBQ66316.1"/>
    </source>
</evidence>
<organism evidence="1">
    <name type="scientific">Nothobranchius korthausae</name>
    <dbReference type="NCBI Taxonomy" id="1143690"/>
    <lineage>
        <taxon>Eukaryota</taxon>
        <taxon>Metazoa</taxon>
        <taxon>Chordata</taxon>
        <taxon>Craniata</taxon>
        <taxon>Vertebrata</taxon>
        <taxon>Euteleostomi</taxon>
        <taxon>Actinopterygii</taxon>
        <taxon>Neopterygii</taxon>
        <taxon>Teleostei</taxon>
        <taxon>Neoteleostei</taxon>
        <taxon>Acanthomorphata</taxon>
        <taxon>Ovalentaria</taxon>
        <taxon>Atherinomorphae</taxon>
        <taxon>Cyprinodontiformes</taxon>
        <taxon>Nothobranchiidae</taxon>
        <taxon>Nothobranchius</taxon>
    </lineage>
</organism>
<feature type="non-terminal residue" evidence="1">
    <location>
        <position position="1"/>
    </location>
</feature>